<comment type="caution">
    <text evidence="2">The sequence shown here is derived from an EMBL/GenBank/DDBJ whole genome shotgun (WGS) entry which is preliminary data.</text>
</comment>
<keyword evidence="1" id="KW-0472">Membrane</keyword>
<evidence type="ECO:0008006" key="4">
    <source>
        <dbReference type="Google" id="ProtNLM"/>
    </source>
</evidence>
<gene>
    <name evidence="2" type="ORF">CP985_04405</name>
</gene>
<dbReference type="AlphaFoldDB" id="A0AAX2AIS9"/>
<feature type="transmembrane region" description="Helical" evidence="1">
    <location>
        <begin position="20"/>
        <end position="41"/>
    </location>
</feature>
<evidence type="ECO:0000256" key="1">
    <source>
        <dbReference type="SAM" id="Phobius"/>
    </source>
</evidence>
<dbReference type="EMBL" id="NXID01000012">
    <property type="protein sequence ID" value="RXK16227.1"/>
    <property type="molecule type" value="Genomic_DNA"/>
</dbReference>
<reference evidence="2 3" key="1">
    <citation type="submission" date="2017-09" db="EMBL/GenBank/DDBJ databases">
        <title>Genomics of the genus Arcobacter.</title>
        <authorList>
            <person name="Perez-Cataluna A."/>
            <person name="Figueras M.J."/>
            <person name="Salas-Masso N."/>
        </authorList>
    </citation>
    <scope>NUCLEOTIDE SEQUENCE [LARGE SCALE GENOMIC DNA]</scope>
    <source>
        <strain evidence="2 3">CECT 7386</strain>
    </source>
</reference>
<feature type="transmembrane region" description="Helical" evidence="1">
    <location>
        <begin position="180"/>
        <end position="197"/>
    </location>
</feature>
<keyword evidence="3" id="KW-1185">Reference proteome</keyword>
<organism evidence="2 3">
    <name type="scientific">Malaciobacter mytili LMG 24559</name>
    <dbReference type="NCBI Taxonomy" id="1032238"/>
    <lineage>
        <taxon>Bacteria</taxon>
        <taxon>Pseudomonadati</taxon>
        <taxon>Campylobacterota</taxon>
        <taxon>Epsilonproteobacteria</taxon>
        <taxon>Campylobacterales</taxon>
        <taxon>Arcobacteraceae</taxon>
        <taxon>Malaciobacter</taxon>
    </lineage>
</organism>
<sequence length="198" mass="23130">MKKKSNFSQKIRALHRDLGYFTIGLTLVYALSGIVLSGRALGWLEQKYILNTKIEKYLEEKELKNKINEAFNKQFLEKNIPNSLVQTALDFKHLRKVKENQELSIYKTKGKVILYEKEKGNITYEFYSYPIYIKKFIIAHKATHEKAWFYLAILYSIILIYLSISAIFMIKGKYGFKRRGVYFMLGGIATIVLFISLG</sequence>
<dbReference type="RefSeq" id="WP_114841536.1">
    <property type="nucleotide sequence ID" value="NZ_CP031219.1"/>
</dbReference>
<name>A0AAX2AIS9_9BACT</name>
<feature type="transmembrane region" description="Helical" evidence="1">
    <location>
        <begin position="147"/>
        <end position="168"/>
    </location>
</feature>
<protein>
    <recommendedName>
        <fullName evidence="4">PepSY domain-containing membrane protein</fullName>
    </recommendedName>
</protein>
<keyword evidence="1" id="KW-1133">Transmembrane helix</keyword>
<proteinExistence type="predicted"/>
<dbReference type="Proteomes" id="UP000290092">
    <property type="component" value="Unassembled WGS sequence"/>
</dbReference>
<evidence type="ECO:0000313" key="2">
    <source>
        <dbReference type="EMBL" id="RXK16227.1"/>
    </source>
</evidence>
<accession>A0AAX2AIS9</accession>
<evidence type="ECO:0000313" key="3">
    <source>
        <dbReference type="Proteomes" id="UP000290092"/>
    </source>
</evidence>
<dbReference type="KEGG" id="amyt:AMYT_1087"/>
<keyword evidence="1" id="KW-0812">Transmembrane</keyword>